<evidence type="ECO:0000256" key="1">
    <source>
        <dbReference type="ARBA" id="ARBA00004123"/>
    </source>
</evidence>
<dbReference type="GO" id="GO:0000981">
    <property type="term" value="F:DNA-binding transcription factor activity, RNA polymerase II-specific"/>
    <property type="evidence" value="ECO:0007669"/>
    <property type="project" value="InterPro"/>
</dbReference>
<evidence type="ECO:0000256" key="7">
    <source>
        <dbReference type="SAM" id="Phobius"/>
    </source>
</evidence>
<dbReference type="Proteomes" id="UP000316270">
    <property type="component" value="Chromosome 7"/>
</dbReference>
<accession>A0A517L996</accession>
<evidence type="ECO:0000256" key="6">
    <source>
        <dbReference type="SAM" id="MobiDB-lite"/>
    </source>
</evidence>
<feature type="compositionally biased region" description="Polar residues" evidence="6">
    <location>
        <begin position="491"/>
        <end position="509"/>
    </location>
</feature>
<evidence type="ECO:0000313" key="10">
    <source>
        <dbReference type="Proteomes" id="UP000316270"/>
    </source>
</evidence>
<dbReference type="EMBL" id="CP042191">
    <property type="protein sequence ID" value="QDS72206.1"/>
    <property type="molecule type" value="Genomic_DNA"/>
</dbReference>
<feature type="domain" description="Xylanolytic transcriptional activator regulatory" evidence="8">
    <location>
        <begin position="90"/>
        <end position="165"/>
    </location>
</feature>
<feature type="region of interest" description="Disordered" evidence="6">
    <location>
        <begin position="477"/>
        <end position="559"/>
    </location>
</feature>
<dbReference type="OrthoDB" id="4161332at2759"/>
<keyword evidence="4" id="KW-0804">Transcription</keyword>
<feature type="compositionally biased region" description="Low complexity" evidence="6">
    <location>
        <begin position="512"/>
        <end position="532"/>
    </location>
</feature>
<evidence type="ECO:0000259" key="8">
    <source>
        <dbReference type="SMART" id="SM00906"/>
    </source>
</evidence>
<dbReference type="STRING" id="50376.A0A517L996"/>
<keyword evidence="7" id="KW-0472">Membrane</keyword>
<keyword evidence="2" id="KW-0479">Metal-binding</keyword>
<reference evidence="9 10" key="1">
    <citation type="submission" date="2019-07" db="EMBL/GenBank/DDBJ databases">
        <title>Finished genome of Venturia effusa.</title>
        <authorList>
            <person name="Young C.A."/>
            <person name="Cox M.P."/>
            <person name="Ganley A.R.D."/>
            <person name="David W.J."/>
        </authorList>
    </citation>
    <scope>NUCLEOTIDE SEQUENCE [LARGE SCALE GENOMIC DNA]</scope>
    <source>
        <strain evidence="10">albino</strain>
    </source>
</reference>
<evidence type="ECO:0000313" key="9">
    <source>
        <dbReference type="EMBL" id="QDS72206.1"/>
    </source>
</evidence>
<keyword evidence="5" id="KW-0539">Nucleus</keyword>
<gene>
    <name evidence="9" type="ORF">FKW77_005276</name>
</gene>
<keyword evidence="3" id="KW-0805">Transcription regulation</keyword>
<dbReference type="GO" id="GO:0008270">
    <property type="term" value="F:zinc ion binding"/>
    <property type="evidence" value="ECO:0007669"/>
    <property type="project" value="InterPro"/>
</dbReference>
<dbReference type="InterPro" id="IPR050815">
    <property type="entry name" value="TF_fung"/>
</dbReference>
<evidence type="ECO:0000256" key="5">
    <source>
        <dbReference type="ARBA" id="ARBA00023242"/>
    </source>
</evidence>
<organism evidence="9 10">
    <name type="scientific">Venturia effusa</name>
    <dbReference type="NCBI Taxonomy" id="50376"/>
    <lineage>
        <taxon>Eukaryota</taxon>
        <taxon>Fungi</taxon>
        <taxon>Dikarya</taxon>
        <taxon>Ascomycota</taxon>
        <taxon>Pezizomycotina</taxon>
        <taxon>Dothideomycetes</taxon>
        <taxon>Pleosporomycetidae</taxon>
        <taxon>Venturiales</taxon>
        <taxon>Venturiaceae</taxon>
        <taxon>Venturia</taxon>
    </lineage>
</organism>
<dbReference type="GO" id="GO:0005634">
    <property type="term" value="C:nucleus"/>
    <property type="evidence" value="ECO:0007669"/>
    <property type="project" value="UniProtKB-SubCell"/>
</dbReference>
<keyword evidence="7" id="KW-0812">Transmembrane</keyword>
<dbReference type="CDD" id="cd12148">
    <property type="entry name" value="fungal_TF_MHR"/>
    <property type="match status" value="1"/>
</dbReference>
<dbReference type="PANTHER" id="PTHR47338:SF5">
    <property type="entry name" value="ZN(II)2CYS6 TRANSCRIPTION FACTOR (EUROFUNG)"/>
    <property type="match status" value="1"/>
</dbReference>
<dbReference type="PANTHER" id="PTHR47338">
    <property type="entry name" value="ZN(II)2CYS6 TRANSCRIPTION FACTOR (EUROFUNG)-RELATED"/>
    <property type="match status" value="1"/>
</dbReference>
<keyword evidence="7" id="KW-1133">Transmembrane helix</keyword>
<dbReference type="AlphaFoldDB" id="A0A517L996"/>
<name>A0A517L996_9PEZI</name>
<keyword evidence="10" id="KW-1185">Reference proteome</keyword>
<dbReference type="GO" id="GO:0003677">
    <property type="term" value="F:DNA binding"/>
    <property type="evidence" value="ECO:0007669"/>
    <property type="project" value="InterPro"/>
</dbReference>
<evidence type="ECO:0000256" key="2">
    <source>
        <dbReference type="ARBA" id="ARBA00022723"/>
    </source>
</evidence>
<proteinExistence type="predicted"/>
<protein>
    <recommendedName>
        <fullName evidence="8">Xylanolytic transcriptional activator regulatory domain-containing protein</fullName>
    </recommendedName>
</protein>
<dbReference type="Pfam" id="PF04082">
    <property type="entry name" value="Fungal_trans"/>
    <property type="match status" value="1"/>
</dbReference>
<evidence type="ECO:0000256" key="3">
    <source>
        <dbReference type="ARBA" id="ARBA00023015"/>
    </source>
</evidence>
<dbReference type="GO" id="GO:0006351">
    <property type="term" value="P:DNA-templated transcription"/>
    <property type="evidence" value="ECO:0007669"/>
    <property type="project" value="InterPro"/>
</dbReference>
<feature type="compositionally biased region" description="Low complexity" evidence="6">
    <location>
        <begin position="477"/>
        <end position="490"/>
    </location>
</feature>
<evidence type="ECO:0000256" key="4">
    <source>
        <dbReference type="ARBA" id="ARBA00023163"/>
    </source>
</evidence>
<dbReference type="InterPro" id="IPR007219">
    <property type="entry name" value="XnlR_reg_dom"/>
</dbReference>
<sequence>MYLIQEHRSSDREARKWLREALAAKGSLFCNRFTSDPPSPFGTPLEASNAFAAHARSIILQDMEQPTVSRIQTLLMITGHSWGAGEGRRAWMFLGMAVRGAQVIGLFQESGPALTREEFILAEERRRTAWTCFLMDSLLSGGKGRRRSLAAEDMQIQLPCDTGYFYFGEPVRCRRINQTEEELRMTSHDRPVDIGHIGIVGYTMQVADTWGAVARWACSTTDDLPWERASEYQTLMRALERWRTSLPSRLAYSVSSLHAHSASDQGQAYCYMHSVYFMCLMFLNRSYLQSLPEVEPRKRAPTGSELERLWHAWELQSKKELLAVANQVCEMLYEMRHFGLFFLRGLVPWIGFTAYTATGIMLYYYHFPDQNEKSNAMSQARDHVVQGCMFLKDMKGSWPMADTWRETIKQMQIYYSNIKTKGEQSITQNERREMRNAIVDYGALQPSPVHSSSENECGPAVGLLGKLKLQYITTTSPASSALPLPNAASAQTPVTLPSLQNSPLSHNPNSPMPQQHQSPLPQPSQQQQQQTPMRLPNNQQSPLPFKRSPSPSVGQHQMLGPQGYQTVEMDFLSPGFDMFEMDFNINDGDLESAIADAAQGFWNDFPGEVEVL</sequence>
<dbReference type="SMART" id="SM00906">
    <property type="entry name" value="Fungal_trans"/>
    <property type="match status" value="1"/>
</dbReference>
<feature type="transmembrane region" description="Helical" evidence="7">
    <location>
        <begin position="341"/>
        <end position="365"/>
    </location>
</feature>
<comment type="subcellular location">
    <subcellularLocation>
        <location evidence="1">Nucleus</location>
    </subcellularLocation>
</comment>